<accession>A0ABN4X971</accession>
<dbReference type="Gene3D" id="1.10.3090.10">
    <property type="entry name" value="cca-adding enzyme, domain 2"/>
    <property type="match status" value="1"/>
</dbReference>
<dbReference type="Pfam" id="PF01743">
    <property type="entry name" value="PolyA_pol"/>
    <property type="match status" value="1"/>
</dbReference>
<evidence type="ECO:0000313" key="11">
    <source>
        <dbReference type="EMBL" id="AQS46619.1"/>
    </source>
</evidence>
<dbReference type="InterPro" id="IPR050264">
    <property type="entry name" value="Bact_CCA-adding_enz_type3_sf"/>
</dbReference>
<keyword evidence="8" id="KW-0694">RNA-binding</keyword>
<dbReference type="SUPFAM" id="SSF81301">
    <property type="entry name" value="Nucleotidyltransferase"/>
    <property type="match status" value="1"/>
</dbReference>
<dbReference type="InterPro" id="IPR002646">
    <property type="entry name" value="PolA_pol_head_dom"/>
</dbReference>
<evidence type="ECO:0000256" key="8">
    <source>
        <dbReference type="RuleBase" id="RU003953"/>
    </source>
</evidence>
<keyword evidence="7" id="KW-0460">Magnesium</keyword>
<evidence type="ECO:0000313" key="12">
    <source>
        <dbReference type="Proteomes" id="UP000185622"/>
    </source>
</evidence>
<dbReference type="RefSeq" id="WP_075775215.1">
    <property type="nucleotide sequence ID" value="NZ_CP019437.1"/>
</dbReference>
<evidence type="ECO:0000259" key="9">
    <source>
        <dbReference type="Pfam" id="PF01743"/>
    </source>
</evidence>
<evidence type="ECO:0000259" key="10">
    <source>
        <dbReference type="Pfam" id="PF12627"/>
    </source>
</evidence>
<evidence type="ECO:0000256" key="2">
    <source>
        <dbReference type="ARBA" id="ARBA00022679"/>
    </source>
</evidence>
<dbReference type="SUPFAM" id="SSF81891">
    <property type="entry name" value="Poly A polymerase C-terminal region-like"/>
    <property type="match status" value="1"/>
</dbReference>
<dbReference type="PANTHER" id="PTHR46173">
    <property type="entry name" value="CCA TRNA NUCLEOTIDYLTRANSFERASE 1, MITOCHONDRIAL"/>
    <property type="match status" value="1"/>
</dbReference>
<evidence type="ECO:0000256" key="1">
    <source>
        <dbReference type="ARBA" id="ARBA00001946"/>
    </source>
</evidence>
<evidence type="ECO:0000256" key="5">
    <source>
        <dbReference type="ARBA" id="ARBA00022723"/>
    </source>
</evidence>
<sequence>MRLTGDWIEAEPTQRVLKMLDEGGHQALLVGGCVRNSALGAPVNDIDIASDARPERVIELAKAAGLKPVPTGVDHGTVTVVADGHPHEVTTFRRDVETHGRHATVAFSDDIAEDAARRDFTMNALYARSDGTVLDPLGTGLEDLAARHVRFVGEAEERIREDYLRILRFFRFTAWYGHDLDPDGLAACAANTAGIETLSRERLGGEMLKLLAAPDPVHAVAAMAQCGVLTAVLPGADATALGPLVHLEDRPADPIRRLAAIGGEDVAERLRLSKKDTRQLEALRASLSDSDDPAVLGYRLGADTGADAFLLRHALMGQEMPEGWQNRVYFGAKQQFPVQARDLMPPYEGKALGDTLKTLEARWIDSGFTLTREDLLAAL</sequence>
<keyword evidence="3" id="KW-0819">tRNA processing</keyword>
<dbReference type="CDD" id="cd05398">
    <property type="entry name" value="NT_ClassII-CCAase"/>
    <property type="match status" value="1"/>
</dbReference>
<reference evidence="11 12" key="1">
    <citation type="submission" date="2017-01" db="EMBL/GenBank/DDBJ databases">
        <title>The complete genome sequence of a sulfur-oxidizing marine bacterium Thioclava sp. 25B10_4T.</title>
        <authorList>
            <person name="Liu Y."/>
            <person name="Lai Q."/>
            <person name="Shao Z."/>
        </authorList>
    </citation>
    <scope>NUCLEOTIDE SEQUENCE [LARGE SCALE GENOMIC DNA]</scope>
    <source>
        <strain evidence="11 12">25B10_4</strain>
    </source>
</reference>
<organism evidence="11 12">
    <name type="scientific">Thioclava nitratireducens</name>
    <dbReference type="NCBI Taxonomy" id="1915078"/>
    <lineage>
        <taxon>Bacteria</taxon>
        <taxon>Pseudomonadati</taxon>
        <taxon>Pseudomonadota</taxon>
        <taxon>Alphaproteobacteria</taxon>
        <taxon>Rhodobacterales</taxon>
        <taxon>Paracoccaceae</taxon>
        <taxon>Thioclava</taxon>
    </lineage>
</organism>
<dbReference type="Pfam" id="PF12627">
    <property type="entry name" value="PolyA_pol_RNAbd"/>
    <property type="match status" value="1"/>
</dbReference>
<keyword evidence="4" id="KW-0548">Nucleotidyltransferase</keyword>
<gene>
    <name evidence="11" type="ORF">BMG03_01455</name>
</gene>
<comment type="cofactor">
    <cofactor evidence="1">
        <name>Mg(2+)</name>
        <dbReference type="ChEBI" id="CHEBI:18420"/>
    </cofactor>
</comment>
<evidence type="ECO:0000256" key="7">
    <source>
        <dbReference type="ARBA" id="ARBA00022842"/>
    </source>
</evidence>
<dbReference type="InterPro" id="IPR032828">
    <property type="entry name" value="PolyA_RNA-bd"/>
</dbReference>
<keyword evidence="5" id="KW-0479">Metal-binding</keyword>
<dbReference type="Gene3D" id="3.30.460.10">
    <property type="entry name" value="Beta Polymerase, domain 2"/>
    <property type="match status" value="1"/>
</dbReference>
<dbReference type="EMBL" id="CP019437">
    <property type="protein sequence ID" value="AQS46619.1"/>
    <property type="molecule type" value="Genomic_DNA"/>
</dbReference>
<dbReference type="Proteomes" id="UP000185622">
    <property type="component" value="Chromosome"/>
</dbReference>
<evidence type="ECO:0000256" key="3">
    <source>
        <dbReference type="ARBA" id="ARBA00022694"/>
    </source>
</evidence>
<keyword evidence="2 8" id="KW-0808">Transferase</keyword>
<evidence type="ECO:0000256" key="4">
    <source>
        <dbReference type="ARBA" id="ARBA00022695"/>
    </source>
</evidence>
<feature type="domain" description="tRNA nucleotidyltransferase/poly(A) polymerase RNA and SrmB- binding" evidence="10">
    <location>
        <begin position="180"/>
        <end position="237"/>
    </location>
</feature>
<evidence type="ECO:0000256" key="6">
    <source>
        <dbReference type="ARBA" id="ARBA00022741"/>
    </source>
</evidence>
<dbReference type="PANTHER" id="PTHR46173:SF1">
    <property type="entry name" value="CCA TRNA NUCLEOTIDYLTRANSFERASE 1, MITOCHONDRIAL"/>
    <property type="match status" value="1"/>
</dbReference>
<dbReference type="PROSITE" id="PS51257">
    <property type="entry name" value="PROKAR_LIPOPROTEIN"/>
    <property type="match status" value="1"/>
</dbReference>
<comment type="similarity">
    <text evidence="8">Belongs to the tRNA nucleotidyltransferase/poly(A) polymerase family.</text>
</comment>
<keyword evidence="6" id="KW-0547">Nucleotide-binding</keyword>
<dbReference type="InterPro" id="IPR043519">
    <property type="entry name" value="NT_sf"/>
</dbReference>
<protein>
    <submittedName>
        <fullName evidence="11">CCA tRNA nucleotidyltransferase</fullName>
    </submittedName>
</protein>
<proteinExistence type="inferred from homology"/>
<name>A0ABN4X971_9RHOB</name>
<keyword evidence="12" id="KW-1185">Reference proteome</keyword>
<feature type="domain" description="Poly A polymerase head" evidence="9">
    <location>
        <begin position="28"/>
        <end position="150"/>
    </location>
</feature>